<comment type="similarity">
    <text evidence="15">Belongs to the ribF family.</text>
</comment>
<evidence type="ECO:0000256" key="13">
    <source>
        <dbReference type="ARBA" id="ARBA00047880"/>
    </source>
</evidence>
<proteinExistence type="inferred from homology"/>
<dbReference type="GO" id="GO:0003919">
    <property type="term" value="F:FMN adenylyltransferase activity"/>
    <property type="evidence" value="ECO:0007669"/>
    <property type="project" value="UniProtKB-UniRule"/>
</dbReference>
<dbReference type="FunFam" id="2.40.30.30:FF:000003">
    <property type="entry name" value="Riboflavin biosynthesis protein"/>
    <property type="match status" value="1"/>
</dbReference>
<dbReference type="SUPFAM" id="SSF82114">
    <property type="entry name" value="Riboflavin kinase-like"/>
    <property type="match status" value="1"/>
</dbReference>
<name>A0A0Q0ZA01_9CORY</name>
<evidence type="ECO:0000256" key="6">
    <source>
        <dbReference type="ARBA" id="ARBA00022679"/>
    </source>
</evidence>
<dbReference type="EC" id="2.7.7.2" evidence="15"/>
<evidence type="ECO:0000256" key="4">
    <source>
        <dbReference type="ARBA" id="ARBA00022630"/>
    </source>
</evidence>
<dbReference type="Pfam" id="PF06574">
    <property type="entry name" value="FAD_syn"/>
    <property type="match status" value="1"/>
</dbReference>
<dbReference type="EMBL" id="LKEV01000002">
    <property type="protein sequence ID" value="KQB86588.1"/>
    <property type="molecule type" value="Genomic_DNA"/>
</dbReference>
<dbReference type="STRING" id="1544413.Clow_00796"/>
<keyword evidence="12" id="KW-0511">Multifunctional enzyme</keyword>
<protein>
    <recommendedName>
        <fullName evidence="15">Riboflavin biosynthesis protein</fullName>
    </recommendedName>
    <domain>
        <recommendedName>
            <fullName evidence="15">Riboflavin kinase</fullName>
            <ecNumber evidence="15">2.7.1.26</ecNumber>
        </recommendedName>
        <alternativeName>
            <fullName evidence="15">Flavokinase</fullName>
        </alternativeName>
    </domain>
    <domain>
        <recommendedName>
            <fullName evidence="15">FMN adenylyltransferase</fullName>
            <ecNumber evidence="15">2.7.7.2</ecNumber>
        </recommendedName>
        <alternativeName>
            <fullName evidence="15">FAD pyrophosphorylase</fullName>
        </alternativeName>
        <alternativeName>
            <fullName evidence="15">FAD synthase</fullName>
        </alternativeName>
    </domain>
</protein>
<evidence type="ECO:0000256" key="12">
    <source>
        <dbReference type="ARBA" id="ARBA00023268"/>
    </source>
</evidence>
<dbReference type="GO" id="GO:0008531">
    <property type="term" value="F:riboflavin kinase activity"/>
    <property type="evidence" value="ECO:0007669"/>
    <property type="project" value="UniProtKB-UniRule"/>
</dbReference>
<evidence type="ECO:0000256" key="2">
    <source>
        <dbReference type="ARBA" id="ARBA00004726"/>
    </source>
</evidence>
<comment type="catalytic activity">
    <reaction evidence="13 15">
        <text>riboflavin + ATP = FMN + ADP + H(+)</text>
        <dbReference type="Rhea" id="RHEA:14357"/>
        <dbReference type="ChEBI" id="CHEBI:15378"/>
        <dbReference type="ChEBI" id="CHEBI:30616"/>
        <dbReference type="ChEBI" id="CHEBI:57986"/>
        <dbReference type="ChEBI" id="CHEBI:58210"/>
        <dbReference type="ChEBI" id="CHEBI:456216"/>
        <dbReference type="EC" id="2.7.1.26"/>
    </reaction>
</comment>
<keyword evidence="7 15" id="KW-0548">Nucleotidyltransferase</keyword>
<evidence type="ECO:0000256" key="7">
    <source>
        <dbReference type="ARBA" id="ARBA00022695"/>
    </source>
</evidence>
<dbReference type="GO" id="GO:0009231">
    <property type="term" value="P:riboflavin biosynthetic process"/>
    <property type="evidence" value="ECO:0007669"/>
    <property type="project" value="InterPro"/>
</dbReference>
<dbReference type="InterPro" id="IPR023468">
    <property type="entry name" value="Riboflavin_kinase"/>
</dbReference>
<dbReference type="PIRSF" id="PIRSF004491">
    <property type="entry name" value="FAD_Synth"/>
    <property type="match status" value="1"/>
</dbReference>
<dbReference type="PANTHER" id="PTHR22749">
    <property type="entry name" value="RIBOFLAVIN KINASE/FMN ADENYLYLTRANSFERASE"/>
    <property type="match status" value="1"/>
</dbReference>
<dbReference type="EC" id="2.7.1.26" evidence="15"/>
<dbReference type="Proteomes" id="UP000050488">
    <property type="component" value="Unassembled WGS sequence"/>
</dbReference>
<evidence type="ECO:0000259" key="16">
    <source>
        <dbReference type="SMART" id="SM00904"/>
    </source>
</evidence>
<evidence type="ECO:0000256" key="9">
    <source>
        <dbReference type="ARBA" id="ARBA00022777"/>
    </source>
</evidence>
<evidence type="ECO:0000256" key="3">
    <source>
        <dbReference type="ARBA" id="ARBA00005201"/>
    </source>
</evidence>
<reference evidence="17 18" key="1">
    <citation type="submission" date="2015-10" db="EMBL/GenBank/DDBJ databases">
        <title>Corynebacteirum lowii and Corynebacterium oculi species nova, derived from human clinical disease and and emended description of Corynebacterium mastiditis.</title>
        <authorList>
            <person name="Bernard K."/>
            <person name="Pacheco A.L."/>
            <person name="Mcdougall C."/>
            <person name="Burtx T."/>
            <person name="Weibe D."/>
            <person name="Tyler S."/>
            <person name="Olson A.B."/>
            <person name="Cnockaert M."/>
            <person name="Eguchi H."/>
            <person name="Kuwahara T."/>
            <person name="Nakayama-Imaohji H."/>
            <person name="Boudewijins M."/>
            <person name="Van Hoecke F."/>
            <person name="Bernier A.-M."/>
            <person name="Vandamme P."/>
        </authorList>
    </citation>
    <scope>NUCLEOTIDE SEQUENCE [LARGE SCALE GENOMIC DNA]</scope>
    <source>
        <strain evidence="17 18">NML 130206</strain>
    </source>
</reference>
<evidence type="ECO:0000256" key="14">
    <source>
        <dbReference type="ARBA" id="ARBA00049494"/>
    </source>
</evidence>
<dbReference type="NCBIfam" id="TIGR00083">
    <property type="entry name" value="ribF"/>
    <property type="match status" value="1"/>
</dbReference>
<organism evidence="17 18">
    <name type="scientific">Corynebacterium lowii</name>
    <dbReference type="NCBI Taxonomy" id="1544413"/>
    <lineage>
        <taxon>Bacteria</taxon>
        <taxon>Bacillati</taxon>
        <taxon>Actinomycetota</taxon>
        <taxon>Actinomycetes</taxon>
        <taxon>Mycobacteriales</taxon>
        <taxon>Corynebacteriaceae</taxon>
        <taxon>Corynebacterium</taxon>
    </lineage>
</organism>
<dbReference type="SUPFAM" id="SSF52374">
    <property type="entry name" value="Nucleotidylyl transferase"/>
    <property type="match status" value="1"/>
</dbReference>
<evidence type="ECO:0000256" key="10">
    <source>
        <dbReference type="ARBA" id="ARBA00022827"/>
    </source>
</evidence>
<dbReference type="FunFam" id="3.40.50.620:FF:000021">
    <property type="entry name" value="Riboflavin biosynthesis protein"/>
    <property type="match status" value="1"/>
</dbReference>
<comment type="function">
    <text evidence="1">Catalyzes the phosphorylation of riboflavin to FMN followed by the adenylation of FMN to FAD.</text>
</comment>
<dbReference type="InterPro" id="IPR014729">
    <property type="entry name" value="Rossmann-like_a/b/a_fold"/>
</dbReference>
<evidence type="ECO:0000256" key="5">
    <source>
        <dbReference type="ARBA" id="ARBA00022643"/>
    </source>
</evidence>
<gene>
    <name evidence="17" type="primary">ribF</name>
    <name evidence="17" type="ORF">Clow_00796</name>
</gene>
<comment type="catalytic activity">
    <reaction evidence="14 15">
        <text>FMN + ATP + H(+) = FAD + diphosphate</text>
        <dbReference type="Rhea" id="RHEA:17237"/>
        <dbReference type="ChEBI" id="CHEBI:15378"/>
        <dbReference type="ChEBI" id="CHEBI:30616"/>
        <dbReference type="ChEBI" id="CHEBI:33019"/>
        <dbReference type="ChEBI" id="CHEBI:57692"/>
        <dbReference type="ChEBI" id="CHEBI:58210"/>
        <dbReference type="EC" id="2.7.7.2"/>
    </reaction>
</comment>
<dbReference type="InterPro" id="IPR015864">
    <property type="entry name" value="FAD_synthase"/>
</dbReference>
<dbReference type="PATRIC" id="fig|1544413.3.peg.798"/>
<comment type="pathway">
    <text evidence="2 15">Cofactor biosynthesis; FAD biosynthesis; FAD from FMN: step 1/1.</text>
</comment>
<dbReference type="GO" id="GO:0009398">
    <property type="term" value="P:FMN biosynthetic process"/>
    <property type="evidence" value="ECO:0007669"/>
    <property type="project" value="UniProtKB-UniRule"/>
</dbReference>
<dbReference type="InterPro" id="IPR015865">
    <property type="entry name" value="Riboflavin_kinase_bac/euk"/>
</dbReference>
<keyword evidence="10 15" id="KW-0274">FAD</keyword>
<keyword evidence="6 15" id="KW-0808">Transferase</keyword>
<dbReference type="AlphaFoldDB" id="A0A0Q0ZA01"/>
<dbReference type="GO" id="GO:0006747">
    <property type="term" value="P:FAD biosynthetic process"/>
    <property type="evidence" value="ECO:0007669"/>
    <property type="project" value="UniProtKB-UniRule"/>
</dbReference>
<keyword evidence="4 15" id="KW-0285">Flavoprotein</keyword>
<keyword evidence="18" id="KW-1185">Reference proteome</keyword>
<dbReference type="CDD" id="cd02064">
    <property type="entry name" value="FAD_synthetase_N"/>
    <property type="match status" value="1"/>
</dbReference>
<dbReference type="Gene3D" id="2.40.30.30">
    <property type="entry name" value="Riboflavin kinase-like"/>
    <property type="match status" value="1"/>
</dbReference>
<evidence type="ECO:0000313" key="17">
    <source>
        <dbReference type="EMBL" id="KQB86588.1"/>
    </source>
</evidence>
<dbReference type="NCBIfam" id="NF004160">
    <property type="entry name" value="PRK05627.1-3"/>
    <property type="match status" value="1"/>
</dbReference>
<dbReference type="GO" id="GO:0005524">
    <property type="term" value="F:ATP binding"/>
    <property type="evidence" value="ECO:0007669"/>
    <property type="project" value="UniProtKB-UniRule"/>
</dbReference>
<keyword evidence="11 15" id="KW-0067">ATP-binding</keyword>
<dbReference type="UniPathway" id="UPA00277">
    <property type="reaction ID" value="UER00407"/>
</dbReference>
<dbReference type="Gene3D" id="3.40.50.620">
    <property type="entry name" value="HUPs"/>
    <property type="match status" value="1"/>
</dbReference>
<evidence type="ECO:0000256" key="8">
    <source>
        <dbReference type="ARBA" id="ARBA00022741"/>
    </source>
</evidence>
<dbReference type="UniPathway" id="UPA00276">
    <property type="reaction ID" value="UER00406"/>
</dbReference>
<evidence type="ECO:0000256" key="11">
    <source>
        <dbReference type="ARBA" id="ARBA00022840"/>
    </source>
</evidence>
<keyword evidence="8 15" id="KW-0547">Nucleotide-binding</keyword>
<evidence type="ECO:0000256" key="15">
    <source>
        <dbReference type="PIRNR" id="PIRNR004491"/>
    </source>
</evidence>
<feature type="domain" description="Riboflavin kinase" evidence="16">
    <location>
        <begin position="183"/>
        <end position="319"/>
    </location>
</feature>
<dbReference type="RefSeq" id="WP_055176605.1">
    <property type="nucleotide sequence ID" value="NZ_JAUSQY010000001.1"/>
</dbReference>
<accession>A0A0Q0ZA01</accession>
<sequence length="320" mass="34482">MNIWHGLAAVPSDLSGSVVTIGVFDGVHRGHQHLLSRAVAEARRRQAPCVMVTFDPHPVSIFLPDKAPARLTSLEERLRLAGEIGVDAVLVVNFTCELAGLSPEHYFSSLLVDTLKASAVLVGENFTFGKDAAGTADTLRELCDKYGIDPIIVGLYHDGGKRLCSSLVRQYLTEGNVEGARWALGRAFRVTGKVVHGAGRGGKELGYPTANQYFPESMALPGDGVYAGWLTVVDSGPIEGNMVAERRYPAAISVGTNPTFGDEPRSVESFVIGQEADLYGHTVTVEFVAHLRPMVKFHGIEELLEAMADDVRRAQEILGG</sequence>
<comment type="pathway">
    <text evidence="3 15">Cofactor biosynthesis; FMN biosynthesis; FMN from riboflavin (ATP route): step 1/1.</text>
</comment>
<keyword evidence="9 15" id="KW-0418">Kinase</keyword>
<evidence type="ECO:0000256" key="1">
    <source>
        <dbReference type="ARBA" id="ARBA00002121"/>
    </source>
</evidence>
<dbReference type="SMART" id="SM00904">
    <property type="entry name" value="Flavokinase"/>
    <property type="match status" value="1"/>
</dbReference>
<evidence type="ECO:0000313" key="18">
    <source>
        <dbReference type="Proteomes" id="UP000050488"/>
    </source>
</evidence>
<comment type="caution">
    <text evidence="17">The sequence shown here is derived from an EMBL/GenBank/DDBJ whole genome shotgun (WGS) entry which is preliminary data.</text>
</comment>
<dbReference type="InterPro" id="IPR023465">
    <property type="entry name" value="Riboflavin_kinase_dom_sf"/>
</dbReference>
<dbReference type="PANTHER" id="PTHR22749:SF6">
    <property type="entry name" value="RIBOFLAVIN KINASE"/>
    <property type="match status" value="1"/>
</dbReference>
<dbReference type="InterPro" id="IPR002606">
    <property type="entry name" value="Riboflavin_kinase_bac"/>
</dbReference>
<dbReference type="OrthoDB" id="9803667at2"/>
<dbReference type="Pfam" id="PF01687">
    <property type="entry name" value="Flavokinase"/>
    <property type="match status" value="1"/>
</dbReference>
<keyword evidence="5 15" id="KW-0288">FMN</keyword>